<keyword evidence="8" id="KW-0175">Coiled coil</keyword>
<comment type="caution">
    <text evidence="10">The sequence shown here is derived from an EMBL/GenBank/DDBJ whole genome shotgun (WGS) entry which is preliminary data.</text>
</comment>
<keyword evidence="6" id="KW-0378">Hydrolase</keyword>
<keyword evidence="11" id="KW-1185">Reference proteome</keyword>
<feature type="domain" description="DDE Tnp4" evidence="9">
    <location>
        <begin position="52"/>
        <end position="202"/>
    </location>
</feature>
<comment type="subcellular location">
    <subcellularLocation>
        <location evidence="2">Nucleus</location>
    </subcellularLocation>
</comment>
<dbReference type="PANTHER" id="PTHR22930:SF289">
    <property type="entry name" value="DDE TNP4 DOMAIN-CONTAINING PROTEIN-RELATED"/>
    <property type="match status" value="1"/>
</dbReference>
<dbReference type="Proteomes" id="UP001153954">
    <property type="component" value="Unassembled WGS sequence"/>
</dbReference>
<feature type="coiled-coil region" evidence="8">
    <location>
        <begin position="277"/>
        <end position="311"/>
    </location>
</feature>
<protein>
    <recommendedName>
        <fullName evidence="9">DDE Tnp4 domain-containing protein</fullName>
    </recommendedName>
</protein>
<evidence type="ECO:0000256" key="2">
    <source>
        <dbReference type="ARBA" id="ARBA00004123"/>
    </source>
</evidence>
<evidence type="ECO:0000313" key="10">
    <source>
        <dbReference type="EMBL" id="CAH2109173.1"/>
    </source>
</evidence>
<name>A0AAU9VBI4_EUPED</name>
<comment type="similarity">
    <text evidence="3">Belongs to the HARBI1 family.</text>
</comment>
<evidence type="ECO:0000259" key="9">
    <source>
        <dbReference type="Pfam" id="PF13359"/>
    </source>
</evidence>
<evidence type="ECO:0000256" key="4">
    <source>
        <dbReference type="ARBA" id="ARBA00022722"/>
    </source>
</evidence>
<dbReference type="GO" id="GO:0005634">
    <property type="term" value="C:nucleus"/>
    <property type="evidence" value="ECO:0007669"/>
    <property type="project" value="UniProtKB-SubCell"/>
</dbReference>
<evidence type="ECO:0000256" key="3">
    <source>
        <dbReference type="ARBA" id="ARBA00006958"/>
    </source>
</evidence>
<organism evidence="10 11">
    <name type="scientific">Euphydryas editha</name>
    <name type="common">Edith's checkerspot</name>
    <dbReference type="NCBI Taxonomy" id="104508"/>
    <lineage>
        <taxon>Eukaryota</taxon>
        <taxon>Metazoa</taxon>
        <taxon>Ecdysozoa</taxon>
        <taxon>Arthropoda</taxon>
        <taxon>Hexapoda</taxon>
        <taxon>Insecta</taxon>
        <taxon>Pterygota</taxon>
        <taxon>Neoptera</taxon>
        <taxon>Endopterygota</taxon>
        <taxon>Lepidoptera</taxon>
        <taxon>Glossata</taxon>
        <taxon>Ditrysia</taxon>
        <taxon>Papilionoidea</taxon>
        <taxon>Nymphalidae</taxon>
        <taxon>Nymphalinae</taxon>
        <taxon>Euphydryas</taxon>
    </lineage>
</organism>
<evidence type="ECO:0000256" key="8">
    <source>
        <dbReference type="SAM" id="Coils"/>
    </source>
</evidence>
<dbReference type="GO" id="GO:0004518">
    <property type="term" value="F:nuclease activity"/>
    <property type="evidence" value="ECO:0007669"/>
    <property type="project" value="UniProtKB-KW"/>
</dbReference>
<keyword evidence="5" id="KW-0479">Metal-binding</keyword>
<evidence type="ECO:0000256" key="6">
    <source>
        <dbReference type="ARBA" id="ARBA00022801"/>
    </source>
</evidence>
<dbReference type="PANTHER" id="PTHR22930">
    <property type="match status" value="1"/>
</dbReference>
<evidence type="ECO:0000256" key="1">
    <source>
        <dbReference type="ARBA" id="ARBA00001968"/>
    </source>
</evidence>
<sequence>MEHNLNLTSFHPKDVNSVPNTPGICMPNLDDLREVKAQFFNIAGFPNRIGCVDGSHIPIQSPGGEQAELFRNRKGFFSINVQVVCDAKLYIRDTDARWHGSIHDSTVYHNSFLRARLDNNEIDDHLLGDSAYPCGRFMMTPILNPTTNAERRYNQSAQIKTRNTVERTFGVWKRRFACLSQKIKLKLDHTLAVIVATAVLHNIALQQNDTAIIDSAPEEDIVTEPTKRSLSSEGNHFRRLLLEQYFSLEIEKAHKKIKKKFLQRNNITEEELEPVIMAKLDEHTHRIEKKLQALQEKLEQHNSSIETQIRTYAAVATTTTTKSKGPEKPSATQSIMVKSKNAIDSRFATNEEREKAKKKIAGEGTGLVVEVLKNRNSLLVLKGVSKDINNEETVAALRNQNSELFSGLDPEDDHLSIKYRKKTRNPQTTHIVLSTSPILWRKITGASKVNIDLRRVVALDQSPLVQCTRCLGYGHSKKYCSDKADLCSHCGGQHTIDKCTKRQASSPPSSINCQKSKQEKTEHNAFSETCPVRRRWGELARSTTAYL</sequence>
<evidence type="ECO:0000256" key="5">
    <source>
        <dbReference type="ARBA" id="ARBA00022723"/>
    </source>
</evidence>
<dbReference type="Pfam" id="PF13359">
    <property type="entry name" value="DDE_Tnp_4"/>
    <property type="match status" value="1"/>
</dbReference>
<comment type="cofactor">
    <cofactor evidence="1">
        <name>a divalent metal cation</name>
        <dbReference type="ChEBI" id="CHEBI:60240"/>
    </cofactor>
</comment>
<dbReference type="InterPro" id="IPR045249">
    <property type="entry name" value="HARBI1-like"/>
</dbReference>
<evidence type="ECO:0000313" key="11">
    <source>
        <dbReference type="Proteomes" id="UP001153954"/>
    </source>
</evidence>
<dbReference type="GO" id="GO:0016787">
    <property type="term" value="F:hydrolase activity"/>
    <property type="evidence" value="ECO:0007669"/>
    <property type="project" value="UniProtKB-KW"/>
</dbReference>
<proteinExistence type="inferred from homology"/>
<dbReference type="EMBL" id="CAKOGL010000064">
    <property type="protein sequence ID" value="CAH2109173.1"/>
    <property type="molecule type" value="Genomic_DNA"/>
</dbReference>
<reference evidence="10" key="1">
    <citation type="submission" date="2022-03" db="EMBL/GenBank/DDBJ databases">
        <authorList>
            <person name="Tunstrom K."/>
        </authorList>
    </citation>
    <scope>NUCLEOTIDE SEQUENCE</scope>
</reference>
<keyword evidence="7" id="KW-0539">Nucleus</keyword>
<keyword evidence="4" id="KW-0540">Nuclease</keyword>
<accession>A0AAU9VBI4</accession>
<evidence type="ECO:0000256" key="7">
    <source>
        <dbReference type="ARBA" id="ARBA00023242"/>
    </source>
</evidence>
<dbReference type="GO" id="GO:0046872">
    <property type="term" value="F:metal ion binding"/>
    <property type="evidence" value="ECO:0007669"/>
    <property type="project" value="UniProtKB-KW"/>
</dbReference>
<dbReference type="AlphaFoldDB" id="A0AAU9VBI4"/>
<gene>
    <name evidence="10" type="ORF">EEDITHA_LOCUS23034</name>
</gene>
<dbReference type="InterPro" id="IPR027806">
    <property type="entry name" value="HARBI1_dom"/>
</dbReference>